<dbReference type="RefSeq" id="XP_008244255.1">
    <property type="nucleotide sequence ID" value="XM_008246033.1"/>
</dbReference>
<proteinExistence type="predicted"/>
<evidence type="ECO:0000256" key="1">
    <source>
        <dbReference type="SAM" id="MobiDB-lite"/>
    </source>
</evidence>
<dbReference type="GeneID" id="103342412"/>
<dbReference type="Proteomes" id="UP000694861">
    <property type="component" value="Unplaced"/>
</dbReference>
<sequence length="208" mass="24453">MRTADRKYIIWSNRRTQTFLLCYRYPVSSPNSRAFLSSRPIRSFPMAQAPHPICKLLIYAGISAMSYKIYTLKNEATTLMLEADRNIDEFDRTNDNFTTVYIIDAYREWREKQTLLDTIASTRRFMLSFIMSDHNRNPKKSKNLFSSFKKKNDGSSSSRMPPICDEPNLLSSPIVEPQVERVETQRVDSGQDFNINYLERDLRLRRQI</sequence>
<accession>A0ABM0PTJ3</accession>
<organism evidence="2 3">
    <name type="scientific">Prunus mume</name>
    <name type="common">Japanese apricot</name>
    <name type="synonym">Armeniaca mume</name>
    <dbReference type="NCBI Taxonomy" id="102107"/>
    <lineage>
        <taxon>Eukaryota</taxon>
        <taxon>Viridiplantae</taxon>
        <taxon>Streptophyta</taxon>
        <taxon>Embryophyta</taxon>
        <taxon>Tracheophyta</taxon>
        <taxon>Spermatophyta</taxon>
        <taxon>Magnoliopsida</taxon>
        <taxon>eudicotyledons</taxon>
        <taxon>Gunneridae</taxon>
        <taxon>Pentapetalae</taxon>
        <taxon>rosids</taxon>
        <taxon>fabids</taxon>
        <taxon>Rosales</taxon>
        <taxon>Rosaceae</taxon>
        <taxon>Amygdaloideae</taxon>
        <taxon>Amygdaleae</taxon>
        <taxon>Prunus</taxon>
    </lineage>
</organism>
<gene>
    <name evidence="3" type="primary">LOC103342412</name>
</gene>
<reference evidence="2" key="1">
    <citation type="journal article" date="2012" name="Nat. Commun.">
        <title>The genome of Prunus mume.</title>
        <authorList>
            <person name="Zhang Q."/>
            <person name="Chen W."/>
            <person name="Sun L."/>
            <person name="Zhao F."/>
            <person name="Huang B."/>
            <person name="Yang W."/>
            <person name="Tao Y."/>
            <person name="Wang J."/>
            <person name="Yuan Z."/>
            <person name="Fan G."/>
            <person name="Xing Z."/>
            <person name="Han C."/>
            <person name="Pan H."/>
            <person name="Zhong X."/>
            <person name="Shi W."/>
            <person name="Liang X."/>
            <person name="Du D."/>
            <person name="Sun F."/>
            <person name="Xu Z."/>
            <person name="Hao R."/>
            <person name="Lv T."/>
            <person name="Lv Y."/>
            <person name="Zheng Z."/>
            <person name="Sun M."/>
            <person name="Luo L."/>
            <person name="Cai M."/>
            <person name="Gao Y."/>
            <person name="Wang J."/>
            <person name="Yin Y."/>
            <person name="Xu X."/>
            <person name="Cheng T."/>
            <person name="Wang J."/>
        </authorList>
    </citation>
    <scope>NUCLEOTIDE SEQUENCE [LARGE SCALE GENOMIC DNA]</scope>
</reference>
<protein>
    <submittedName>
        <fullName evidence="3">Uncharacterized protein LOC103342412 isoform X2</fullName>
    </submittedName>
</protein>
<evidence type="ECO:0000313" key="2">
    <source>
        <dbReference type="Proteomes" id="UP000694861"/>
    </source>
</evidence>
<feature type="region of interest" description="Disordered" evidence="1">
    <location>
        <begin position="138"/>
        <end position="170"/>
    </location>
</feature>
<name>A0ABM0PTJ3_PRUMU</name>
<reference evidence="3" key="2">
    <citation type="submission" date="2025-08" db="UniProtKB">
        <authorList>
            <consortium name="RefSeq"/>
        </authorList>
    </citation>
    <scope>IDENTIFICATION</scope>
</reference>
<evidence type="ECO:0000313" key="3">
    <source>
        <dbReference type="RefSeq" id="XP_008244255.1"/>
    </source>
</evidence>
<keyword evidence="2" id="KW-1185">Reference proteome</keyword>